<organism evidence="1 2">
    <name type="scientific">Candidatus Woesebacteria bacterium RBG_13_36_22</name>
    <dbReference type="NCBI Taxonomy" id="1802478"/>
    <lineage>
        <taxon>Bacteria</taxon>
        <taxon>Candidatus Woeseibacteriota</taxon>
    </lineage>
</organism>
<protein>
    <submittedName>
        <fullName evidence="1">Uncharacterized protein</fullName>
    </submittedName>
</protein>
<comment type="caution">
    <text evidence="1">The sequence shown here is derived from an EMBL/GenBank/DDBJ whole genome shotgun (WGS) entry which is preliminary data.</text>
</comment>
<reference evidence="1 2" key="1">
    <citation type="journal article" date="2016" name="Nat. Commun.">
        <title>Thousands of microbial genomes shed light on interconnected biogeochemical processes in an aquifer system.</title>
        <authorList>
            <person name="Anantharaman K."/>
            <person name="Brown C.T."/>
            <person name="Hug L.A."/>
            <person name="Sharon I."/>
            <person name="Castelle C.J."/>
            <person name="Probst A.J."/>
            <person name="Thomas B.C."/>
            <person name="Singh A."/>
            <person name="Wilkins M.J."/>
            <person name="Karaoz U."/>
            <person name="Brodie E.L."/>
            <person name="Williams K.H."/>
            <person name="Hubbard S.S."/>
            <person name="Banfield J.F."/>
        </authorList>
    </citation>
    <scope>NUCLEOTIDE SEQUENCE [LARGE SCALE GENOMIC DNA]</scope>
</reference>
<proteinExistence type="predicted"/>
<accession>A0A1F7X2G1</accession>
<dbReference type="AlphaFoldDB" id="A0A1F7X2G1"/>
<evidence type="ECO:0000313" key="1">
    <source>
        <dbReference type="EMBL" id="OGM09266.1"/>
    </source>
</evidence>
<evidence type="ECO:0000313" key="2">
    <source>
        <dbReference type="Proteomes" id="UP000176939"/>
    </source>
</evidence>
<sequence>MCKNCVTTVATLSGRREHLGKCLICSEAYFEHEIHLWPRPEETICVIGDVNINQGDLQSLSLREQWYNQFVGTNNAWQTSFIGDEEEGAEMDKFKSGDRVICIDAPPDSVRLRQGEIYIVDEVRRPVGNDKTEYVYFKYPPGGWWKERFRLATVEEIKCVFPKYIKFRRMIRLQK</sequence>
<gene>
    <name evidence="1" type="ORF">A2Z67_04985</name>
</gene>
<name>A0A1F7X2G1_9BACT</name>
<dbReference type="Proteomes" id="UP000176939">
    <property type="component" value="Unassembled WGS sequence"/>
</dbReference>
<dbReference type="EMBL" id="MGFQ01000024">
    <property type="protein sequence ID" value="OGM09266.1"/>
    <property type="molecule type" value="Genomic_DNA"/>
</dbReference>